<evidence type="ECO:0000313" key="2">
    <source>
        <dbReference type="EMBL" id="GAB58080.1"/>
    </source>
</evidence>
<dbReference type="Proteomes" id="UP000004374">
    <property type="component" value="Unassembled WGS sequence"/>
</dbReference>
<evidence type="ECO:0000313" key="3">
    <source>
        <dbReference type="Proteomes" id="UP000004374"/>
    </source>
</evidence>
<accession>I1DVK2</accession>
<comment type="caution">
    <text evidence="2">The sequence shown here is derived from an EMBL/GenBank/DDBJ whole genome shotgun (WGS) entry which is preliminary data.</text>
</comment>
<dbReference type="OrthoDB" id="6309773at2"/>
<keyword evidence="3" id="KW-1185">Reference proteome</keyword>
<protein>
    <submittedName>
        <fullName evidence="2">Uncharacterized protein</fullName>
    </submittedName>
</protein>
<dbReference type="RefSeq" id="WP_008219434.1">
    <property type="nucleotide sequence ID" value="NZ_BAFK01000004.1"/>
</dbReference>
<dbReference type="AlphaFoldDB" id="I1DVK2"/>
<feature type="region of interest" description="Disordered" evidence="1">
    <location>
        <begin position="30"/>
        <end position="87"/>
    </location>
</feature>
<feature type="compositionally biased region" description="Polar residues" evidence="1">
    <location>
        <begin position="61"/>
        <end position="84"/>
    </location>
</feature>
<gene>
    <name evidence="2" type="ORF">RNAN_1051</name>
</gene>
<dbReference type="STRING" id="562729.RNAN_1051"/>
<name>I1DVK2_9GAMM</name>
<organism evidence="2 3">
    <name type="scientific">Rheinheimera nanhaiensis E407-8</name>
    <dbReference type="NCBI Taxonomy" id="562729"/>
    <lineage>
        <taxon>Bacteria</taxon>
        <taxon>Pseudomonadati</taxon>
        <taxon>Pseudomonadota</taxon>
        <taxon>Gammaproteobacteria</taxon>
        <taxon>Chromatiales</taxon>
        <taxon>Chromatiaceae</taxon>
        <taxon>Rheinheimera</taxon>
    </lineage>
</organism>
<reference evidence="2 3" key="1">
    <citation type="journal article" date="2012" name="J. Bacteriol.">
        <title>Genome Sequence of the Protease-Producing Bacterium Rheinheimera nanhaiensis E407-8T, Isolated from Deep-Sea Sediment of the South China Sea.</title>
        <authorList>
            <person name="Zhang X.-Y."/>
            <person name="Zhang Y.-J."/>
            <person name="Qin Q.-L."/>
            <person name="Xie B.-B."/>
            <person name="Chen X.-L."/>
            <person name="Zhou B.-C."/>
            <person name="Zhang Y.-Z."/>
        </authorList>
    </citation>
    <scope>NUCLEOTIDE SEQUENCE [LARGE SCALE GENOMIC DNA]</scope>
    <source>
        <strain evidence="2 3">E407-8</strain>
    </source>
</reference>
<sequence length="101" mass="11239">MTLNINAASNATQSISTVFNGAEPRRVQLQRDEQRTELPQGRGVKASADVINRLDDERRQQSSFSASSDKRSQQAIDAYQSQANEQRRSEVQALLGVDLYA</sequence>
<dbReference type="EMBL" id="BAFK01000004">
    <property type="protein sequence ID" value="GAB58080.1"/>
    <property type="molecule type" value="Genomic_DNA"/>
</dbReference>
<proteinExistence type="predicted"/>
<evidence type="ECO:0000256" key="1">
    <source>
        <dbReference type="SAM" id="MobiDB-lite"/>
    </source>
</evidence>